<dbReference type="Proteomes" id="UP000324897">
    <property type="component" value="Chromosome 2"/>
</dbReference>
<accession>A0A5J9UPB4</accession>
<dbReference type="Gramene" id="TVU25406">
    <property type="protein sequence ID" value="TVU25406"/>
    <property type="gene ID" value="EJB05_27901"/>
</dbReference>
<proteinExistence type="predicted"/>
<gene>
    <name evidence="1" type="ORF">EJB05_27901</name>
</gene>
<dbReference type="AlphaFoldDB" id="A0A5J9UPB4"/>
<name>A0A5J9UPB4_9POAL</name>
<evidence type="ECO:0000313" key="1">
    <source>
        <dbReference type="EMBL" id="TVU25406.1"/>
    </source>
</evidence>
<sequence length="178" mass="19655">MGALLLRLLHPDALDLAAAGNGHVGCGRCVRQIVSEAGPKEEQKQQSNERPLRAFHFFSHKNLDPVRLLSSSPPRLSLRSASLPNERRRQPSAAPPVRRELLEARTLPRPSFPHWEYDADEAVAASLWRTRTVAPDVPHSENTRLVVVVGVRGVRLVVVAGVRGVRELGQPVGYYGNE</sequence>
<evidence type="ECO:0000313" key="2">
    <source>
        <dbReference type="Proteomes" id="UP000324897"/>
    </source>
</evidence>
<feature type="non-terminal residue" evidence="1">
    <location>
        <position position="1"/>
    </location>
</feature>
<protein>
    <submittedName>
        <fullName evidence="1">Uncharacterized protein</fullName>
    </submittedName>
</protein>
<comment type="caution">
    <text evidence="1">The sequence shown here is derived from an EMBL/GenBank/DDBJ whole genome shotgun (WGS) entry which is preliminary data.</text>
</comment>
<dbReference type="EMBL" id="RWGY01000013">
    <property type="protein sequence ID" value="TVU25406.1"/>
    <property type="molecule type" value="Genomic_DNA"/>
</dbReference>
<keyword evidence="2" id="KW-1185">Reference proteome</keyword>
<reference evidence="1 2" key="1">
    <citation type="journal article" date="2019" name="Sci. Rep.">
        <title>A high-quality genome of Eragrostis curvula grass provides insights into Poaceae evolution and supports new strategies to enhance forage quality.</title>
        <authorList>
            <person name="Carballo J."/>
            <person name="Santos B.A.C.M."/>
            <person name="Zappacosta D."/>
            <person name="Garbus I."/>
            <person name="Selva J.P."/>
            <person name="Gallo C.A."/>
            <person name="Diaz A."/>
            <person name="Albertini E."/>
            <person name="Caccamo M."/>
            <person name="Echenique V."/>
        </authorList>
    </citation>
    <scope>NUCLEOTIDE SEQUENCE [LARGE SCALE GENOMIC DNA]</scope>
    <source>
        <strain evidence="2">cv. Victoria</strain>
        <tissue evidence="1">Leaf</tissue>
    </source>
</reference>
<organism evidence="1 2">
    <name type="scientific">Eragrostis curvula</name>
    <name type="common">weeping love grass</name>
    <dbReference type="NCBI Taxonomy" id="38414"/>
    <lineage>
        <taxon>Eukaryota</taxon>
        <taxon>Viridiplantae</taxon>
        <taxon>Streptophyta</taxon>
        <taxon>Embryophyta</taxon>
        <taxon>Tracheophyta</taxon>
        <taxon>Spermatophyta</taxon>
        <taxon>Magnoliopsida</taxon>
        <taxon>Liliopsida</taxon>
        <taxon>Poales</taxon>
        <taxon>Poaceae</taxon>
        <taxon>PACMAD clade</taxon>
        <taxon>Chloridoideae</taxon>
        <taxon>Eragrostideae</taxon>
        <taxon>Eragrostidinae</taxon>
        <taxon>Eragrostis</taxon>
    </lineage>
</organism>